<dbReference type="STRING" id="526221.C9SYV0"/>
<dbReference type="AlphaFoldDB" id="C9SYV0"/>
<evidence type="ECO:0000313" key="8">
    <source>
        <dbReference type="Proteomes" id="UP000008698"/>
    </source>
</evidence>
<dbReference type="GO" id="GO:0005199">
    <property type="term" value="F:structural constituent of cell wall"/>
    <property type="evidence" value="ECO:0007669"/>
    <property type="project" value="TreeGrafter"/>
</dbReference>
<reference evidence="8" key="1">
    <citation type="journal article" date="2011" name="PLoS Pathog.">
        <title>Comparative genomics yields insights into niche adaptation of plant vascular wilt pathogens.</title>
        <authorList>
            <person name="Klosterman S.J."/>
            <person name="Subbarao K.V."/>
            <person name="Kang S."/>
            <person name="Veronese P."/>
            <person name="Gold S.E."/>
            <person name="Thomma B.P.H.J."/>
            <person name="Chen Z."/>
            <person name="Henrissat B."/>
            <person name="Lee Y.-H."/>
            <person name="Park J."/>
            <person name="Garcia-Pedrajas M.D."/>
            <person name="Barbara D.J."/>
            <person name="Anchieta A."/>
            <person name="de Jonge R."/>
            <person name="Santhanam P."/>
            <person name="Maruthachalam K."/>
            <person name="Atallah Z."/>
            <person name="Amyotte S.G."/>
            <person name="Paz Z."/>
            <person name="Inderbitzin P."/>
            <person name="Hayes R.J."/>
            <person name="Heiman D.I."/>
            <person name="Young S."/>
            <person name="Zeng Q."/>
            <person name="Engels R."/>
            <person name="Galagan J."/>
            <person name="Cuomo C.A."/>
            <person name="Dobinson K.F."/>
            <person name="Ma L.-J."/>
        </authorList>
    </citation>
    <scope>NUCLEOTIDE SEQUENCE [LARGE SCALE GENOMIC DNA]</scope>
    <source>
        <strain evidence="8">VaMs.102 / ATCC MYA-4576 / FGSC 10136</strain>
    </source>
</reference>
<dbReference type="InterPro" id="IPR051153">
    <property type="entry name" value="Yeast_CWMannoprotein_PIR"/>
</dbReference>
<sequence>MKNTPVVLAAMVGTAMAAPQSQKAPAAAAPAGCSTTYADSFEISIVAAPEEMKRLEDEICSILPCPHADAIYTSGFAVCDDNLLALGDQKTFFKCNSGNFANLYDRNWAPQCSPVAFYVPLLRQEQAVRAGRLRCRPGARDPFFPPRHPDRRWITPRELAVGAALGYKKGQSGDSKLHLFGSSGDHELCVCSCAVPISRPPGRRATRRGWEVRFRNIKDSLAAAQEYRAAAREYRAAATASHPAYQRLDRRGRTATASHPMSQRVDVFLLGQGVLRSGPGARRKGSVGSELAGWPGAAAAGARRHPTILCQHSILPACLVSRTAEPVSPLPACRARGDRVHGTMELGFCSLVFLANPGV</sequence>
<proteinExistence type="inferred from homology"/>
<dbReference type="RefSeq" id="XP_002999781.1">
    <property type="nucleotide sequence ID" value="XM_002999735.1"/>
</dbReference>
<keyword evidence="2" id="KW-0134">Cell wall</keyword>
<keyword evidence="3" id="KW-0964">Secreted</keyword>
<feature type="domain" description="Cell wall mannoprotein PIR1-like C-terminal" evidence="6">
    <location>
        <begin position="66"/>
        <end position="115"/>
    </location>
</feature>
<comment type="similarity">
    <text evidence="5">Belongs to the PIR protein family.</text>
</comment>
<dbReference type="Proteomes" id="UP000008698">
    <property type="component" value="Unassembled WGS sequence"/>
</dbReference>
<dbReference type="PANTHER" id="PTHR47254:SF1">
    <property type="entry name" value="CELL WALL MANNOPROTEIN CIS3-RELATED"/>
    <property type="match status" value="1"/>
</dbReference>
<dbReference type="InterPro" id="IPR054508">
    <property type="entry name" value="PIR1-like_C"/>
</dbReference>
<gene>
    <name evidence="7" type="ORF">VDBG_10075</name>
</gene>
<evidence type="ECO:0000256" key="4">
    <source>
        <dbReference type="ARBA" id="ARBA00022729"/>
    </source>
</evidence>
<dbReference type="KEGG" id="val:VDBG_10075"/>
<dbReference type="GO" id="GO:0009277">
    <property type="term" value="C:fungal-type cell wall"/>
    <property type="evidence" value="ECO:0007669"/>
    <property type="project" value="TreeGrafter"/>
</dbReference>
<protein>
    <submittedName>
        <fullName evidence="7">Predicted protein</fullName>
    </submittedName>
</protein>
<evidence type="ECO:0000313" key="7">
    <source>
        <dbReference type="EMBL" id="EEY23965.1"/>
    </source>
</evidence>
<evidence type="ECO:0000256" key="5">
    <source>
        <dbReference type="ARBA" id="ARBA00038219"/>
    </source>
</evidence>
<evidence type="ECO:0000256" key="3">
    <source>
        <dbReference type="ARBA" id="ARBA00022525"/>
    </source>
</evidence>
<dbReference type="Pfam" id="PF22799">
    <property type="entry name" value="PIR1-like_C"/>
    <property type="match status" value="1"/>
</dbReference>
<keyword evidence="8" id="KW-1185">Reference proteome</keyword>
<dbReference type="EMBL" id="DS985231">
    <property type="protein sequence ID" value="EEY23965.1"/>
    <property type="molecule type" value="Genomic_DNA"/>
</dbReference>
<dbReference type="GO" id="GO:0031505">
    <property type="term" value="P:fungal-type cell wall organization"/>
    <property type="evidence" value="ECO:0007669"/>
    <property type="project" value="TreeGrafter"/>
</dbReference>
<dbReference type="eggNOG" id="ENOG502RKR1">
    <property type="taxonomic scope" value="Eukaryota"/>
</dbReference>
<organism evidence="8">
    <name type="scientific">Verticillium alfalfae (strain VaMs.102 / ATCC MYA-4576 / FGSC 10136)</name>
    <name type="common">Verticillium wilt of alfalfa</name>
    <name type="synonym">Verticillium albo-atrum</name>
    <dbReference type="NCBI Taxonomy" id="526221"/>
    <lineage>
        <taxon>Eukaryota</taxon>
        <taxon>Fungi</taxon>
        <taxon>Dikarya</taxon>
        <taxon>Ascomycota</taxon>
        <taxon>Pezizomycotina</taxon>
        <taxon>Sordariomycetes</taxon>
        <taxon>Hypocreomycetidae</taxon>
        <taxon>Glomerellales</taxon>
        <taxon>Plectosphaerellaceae</taxon>
        <taxon>Verticillium</taxon>
    </lineage>
</organism>
<evidence type="ECO:0000256" key="1">
    <source>
        <dbReference type="ARBA" id="ARBA00004191"/>
    </source>
</evidence>
<name>C9SYV0_VERA1</name>
<comment type="subcellular location">
    <subcellularLocation>
        <location evidence="1">Secreted</location>
        <location evidence="1">Cell wall</location>
    </subcellularLocation>
</comment>
<keyword evidence="4" id="KW-0732">Signal</keyword>
<dbReference type="HOGENOM" id="CLU_772075_0_0_1"/>
<accession>C9SYV0</accession>
<dbReference type="PANTHER" id="PTHR47254">
    <property type="entry name" value="CELL WALL MANNOPROTEIN CIS3-RELATED"/>
    <property type="match status" value="1"/>
</dbReference>
<evidence type="ECO:0000256" key="2">
    <source>
        <dbReference type="ARBA" id="ARBA00022512"/>
    </source>
</evidence>
<dbReference type="OrthoDB" id="5415592at2759"/>
<evidence type="ECO:0000259" key="6">
    <source>
        <dbReference type="Pfam" id="PF22799"/>
    </source>
</evidence>
<dbReference type="GeneID" id="9528752"/>